<dbReference type="Proteomes" id="UP001060170">
    <property type="component" value="Chromosome 7"/>
</dbReference>
<keyword evidence="2" id="KW-1185">Reference proteome</keyword>
<reference evidence="2" key="2">
    <citation type="journal article" date="2018" name="Mol. Plant Microbe Interact.">
        <title>Genome sequence resources for the wheat stripe rust pathogen (Puccinia striiformis f. sp. tritici) and the barley stripe rust pathogen (Puccinia striiformis f. sp. hordei).</title>
        <authorList>
            <person name="Xia C."/>
            <person name="Wang M."/>
            <person name="Yin C."/>
            <person name="Cornejo O.E."/>
            <person name="Hulbert S.H."/>
            <person name="Chen X."/>
        </authorList>
    </citation>
    <scope>NUCLEOTIDE SEQUENCE [LARGE SCALE GENOMIC DNA]</scope>
    <source>
        <strain evidence="2">93-210</strain>
    </source>
</reference>
<evidence type="ECO:0000313" key="1">
    <source>
        <dbReference type="EMBL" id="KAI7951344.1"/>
    </source>
</evidence>
<gene>
    <name evidence="1" type="ORF">MJO28_007028</name>
</gene>
<protein>
    <submittedName>
        <fullName evidence="1">Uncharacterized protein</fullName>
    </submittedName>
</protein>
<evidence type="ECO:0000313" key="2">
    <source>
        <dbReference type="Proteomes" id="UP001060170"/>
    </source>
</evidence>
<proteinExistence type="predicted"/>
<reference evidence="1 2" key="3">
    <citation type="journal article" date="2022" name="Microbiol. Spectr.">
        <title>Folding features and dynamics of 3D genome architecture in plant fungal pathogens.</title>
        <authorList>
            <person name="Xia C."/>
        </authorList>
    </citation>
    <scope>NUCLEOTIDE SEQUENCE [LARGE SCALE GENOMIC DNA]</scope>
    <source>
        <strain evidence="1 2">93-210</strain>
    </source>
</reference>
<name>A0ACC0EEZ7_9BASI</name>
<reference evidence="2" key="1">
    <citation type="journal article" date="2018" name="BMC Genomics">
        <title>Genomic insights into host adaptation between the wheat stripe rust pathogen (Puccinia striiformis f. sp. tritici) and the barley stripe rust pathogen (Puccinia striiformis f. sp. hordei).</title>
        <authorList>
            <person name="Xia C."/>
            <person name="Wang M."/>
            <person name="Yin C."/>
            <person name="Cornejo O.E."/>
            <person name="Hulbert S.H."/>
            <person name="Chen X."/>
        </authorList>
    </citation>
    <scope>NUCLEOTIDE SEQUENCE [LARGE SCALE GENOMIC DNA]</scope>
    <source>
        <strain evidence="2">93-210</strain>
    </source>
</reference>
<organism evidence="1 2">
    <name type="scientific">Puccinia striiformis f. sp. tritici</name>
    <dbReference type="NCBI Taxonomy" id="168172"/>
    <lineage>
        <taxon>Eukaryota</taxon>
        <taxon>Fungi</taxon>
        <taxon>Dikarya</taxon>
        <taxon>Basidiomycota</taxon>
        <taxon>Pucciniomycotina</taxon>
        <taxon>Pucciniomycetes</taxon>
        <taxon>Pucciniales</taxon>
        <taxon>Pucciniaceae</taxon>
        <taxon>Puccinia</taxon>
    </lineage>
</organism>
<accession>A0ACC0EEZ7</accession>
<comment type="caution">
    <text evidence="1">The sequence shown here is derived from an EMBL/GenBank/DDBJ whole genome shotgun (WGS) entry which is preliminary data.</text>
</comment>
<dbReference type="EMBL" id="CM045871">
    <property type="protein sequence ID" value="KAI7951344.1"/>
    <property type="molecule type" value="Genomic_DNA"/>
</dbReference>
<sequence>MQLRPELSAVQIIHAKVWSPHPAGGELGRLSGRNTRLSAFGFNDEEDMNTLLERGRIFFNHFVLIQYTPQANNLLEWLYRAMAFQCNPNQPGLDQLFTIYLVPLSTPKANSKAKANATSSLDLENHIPLDVKYITFCGVTTQSVRHDVT</sequence>